<dbReference type="EMBL" id="JANBPW010006903">
    <property type="protein sequence ID" value="KAJ1926722.1"/>
    <property type="molecule type" value="Genomic_DNA"/>
</dbReference>
<accession>A0ACC1IXG3</accession>
<evidence type="ECO:0000313" key="2">
    <source>
        <dbReference type="Proteomes" id="UP001150603"/>
    </source>
</evidence>
<evidence type="ECO:0000313" key="1">
    <source>
        <dbReference type="EMBL" id="KAJ1926722.1"/>
    </source>
</evidence>
<reference evidence="1" key="1">
    <citation type="submission" date="2022-07" db="EMBL/GenBank/DDBJ databases">
        <title>Phylogenomic reconstructions and comparative analyses of Kickxellomycotina fungi.</title>
        <authorList>
            <person name="Reynolds N.K."/>
            <person name="Stajich J.E."/>
            <person name="Barry K."/>
            <person name="Grigoriev I.V."/>
            <person name="Crous P."/>
            <person name="Smith M.E."/>
        </authorList>
    </citation>
    <scope>NUCLEOTIDE SEQUENCE</scope>
    <source>
        <strain evidence="1">NRRL 5244</strain>
    </source>
</reference>
<sequence length="246" mass="27522">VHVECFTCRGCNQLIEDGVYVLEDGIEYHPPCVPPTPPVVSVSPVPSSRSGSSALPGKPRGPRAPKQEERCDSCQQLLSGPRFQLSNGKRYHPDCFACAGCKQRFDEGSYVCFEGREYHHHCVGKYAQNTSGNGNGRQSAESQLVCGACQNVIEGVFVKHNDSAYHPDCFCCSDCHKVITPRMPFGEIDTRPCCESCLERRFAESQRQQPQPGWSQYPPHAPQQHQQQYQPQPQQQRQHYPAHGGY</sequence>
<organism evidence="1 2">
    <name type="scientific">Linderina macrospora</name>
    <dbReference type="NCBI Taxonomy" id="4868"/>
    <lineage>
        <taxon>Eukaryota</taxon>
        <taxon>Fungi</taxon>
        <taxon>Fungi incertae sedis</taxon>
        <taxon>Zoopagomycota</taxon>
        <taxon>Kickxellomycotina</taxon>
        <taxon>Kickxellomycetes</taxon>
        <taxon>Kickxellales</taxon>
        <taxon>Kickxellaceae</taxon>
        <taxon>Linderina</taxon>
    </lineage>
</organism>
<keyword evidence="2" id="KW-1185">Reference proteome</keyword>
<dbReference type="Proteomes" id="UP001150603">
    <property type="component" value="Unassembled WGS sequence"/>
</dbReference>
<feature type="non-terminal residue" evidence="1">
    <location>
        <position position="1"/>
    </location>
</feature>
<comment type="caution">
    <text evidence="1">The sequence shown here is derived from an EMBL/GenBank/DDBJ whole genome shotgun (WGS) entry which is preliminary data.</text>
</comment>
<protein>
    <submittedName>
        <fullName evidence="1">LIM and senescent cell antigen-like-containing domain protein 1</fullName>
    </submittedName>
</protein>
<proteinExistence type="predicted"/>
<name>A0ACC1IXG3_9FUNG</name>
<gene>
    <name evidence="1" type="primary">LIMS1</name>
    <name evidence="1" type="ORF">FBU59_007290</name>
</gene>